<keyword evidence="13" id="KW-1185">Reference proteome</keyword>
<evidence type="ECO:0000256" key="2">
    <source>
        <dbReference type="ARBA" id="ARBA00022741"/>
    </source>
</evidence>
<evidence type="ECO:0000259" key="11">
    <source>
        <dbReference type="PROSITE" id="PS50067"/>
    </source>
</evidence>
<dbReference type="SMART" id="SM00129">
    <property type="entry name" value="KISc"/>
    <property type="match status" value="1"/>
</dbReference>
<dbReference type="PANTHER" id="PTHR47968">
    <property type="entry name" value="CENTROMERE PROTEIN E"/>
    <property type="match status" value="1"/>
</dbReference>
<dbReference type="GO" id="GO:0008017">
    <property type="term" value="F:microtubule binding"/>
    <property type="evidence" value="ECO:0007669"/>
    <property type="project" value="InterPro"/>
</dbReference>
<dbReference type="FunFam" id="3.40.850.10:FF:000054">
    <property type="entry name" value="Kinesin-like protein"/>
    <property type="match status" value="1"/>
</dbReference>
<keyword evidence="1 8" id="KW-0493">Microtubule</keyword>
<protein>
    <recommendedName>
        <fullName evidence="8">Kinesin-like protein</fullName>
    </recommendedName>
</protein>
<sequence>MPVATRSRVTAACGGGEGALAWGSASAAPAPRDGVASHHHGLKEKMRALTLLYDQHKQQIAASQAGGAVARPLRRSIRSLSAAEVVNDENAKNAEEEEQGGGVAVRHRDAFALVPEAAVLREKVAVAPPQPRAPSKDSHVFVFARPAEPQEKENVVGHAGNAMTCPIKKAVRVPVLPAPPARKLSLGGAVRVPVLPAPSARKLSLGGAVGGKLKAAAEVGAGTGEAAENRILVFVRLRPMSRKEKEAGSRSCVKIVNKKEVYLTEYASENDYLRLKRLRGRHFCFDSAFPDSTTQAEIYSTSTAGLVEGVVQGRNGTVFCYGATGAGKTYTMLGTMESPGVMVLAIKDLFSKVRQRSYDGNYSIQLSYLEIYNETVRDLLSPGRPLHLREDKQGTVAAGLTQYRAYSTDEVMKLLQQGNKNRTTEPTRVNETSSRSHAILQVIVEYRFMDGVNIVTRVGKLSLIDLAGSERALATDQRTQRSIEGANINRSLLALSNCINALVEGKKHIPYRNSKLTQLLKDSLGGSCHTVMIANISPSNLTFGETQNTLHWADRAKEIKTKALTIENEEVLNVPDSETDQAKLLLELQKENGVLREQLVKQQQKLLTAQAQSLASNTSPQQSPVPSSHVSTPCSTQRKVKRSILAVNFNTPDSKRPAADNTKVGELQRKVKTLEAEIEKMKKEHILQLKQKEEFIRDLINRKASNYCEEATGDRRVVTRASLRKAQRDASAAGELKSPSHRFTSPAPTAKKRTFWDIGGDSPSVLAANARKTRSHVATETHKKGPSMLRQPGFARQRAIQ</sequence>
<dbReference type="InterPro" id="IPR027417">
    <property type="entry name" value="P-loop_NTPase"/>
</dbReference>
<feature type="region of interest" description="Disordered" evidence="10">
    <location>
        <begin position="770"/>
        <end position="801"/>
    </location>
</feature>
<organism evidence="12 13">
    <name type="scientific">Panicum virgatum</name>
    <name type="common">Blackwell switchgrass</name>
    <dbReference type="NCBI Taxonomy" id="38727"/>
    <lineage>
        <taxon>Eukaryota</taxon>
        <taxon>Viridiplantae</taxon>
        <taxon>Streptophyta</taxon>
        <taxon>Embryophyta</taxon>
        <taxon>Tracheophyta</taxon>
        <taxon>Spermatophyta</taxon>
        <taxon>Magnoliopsida</taxon>
        <taxon>Liliopsida</taxon>
        <taxon>Poales</taxon>
        <taxon>Poaceae</taxon>
        <taxon>PACMAD clade</taxon>
        <taxon>Panicoideae</taxon>
        <taxon>Panicodae</taxon>
        <taxon>Paniceae</taxon>
        <taxon>Panicinae</taxon>
        <taxon>Panicum</taxon>
        <taxon>Panicum sect. Hiantes</taxon>
    </lineage>
</organism>
<evidence type="ECO:0000256" key="6">
    <source>
        <dbReference type="ARBA" id="ARBA00060769"/>
    </source>
</evidence>
<dbReference type="SUPFAM" id="SSF52540">
    <property type="entry name" value="P-loop containing nucleoside triphosphate hydrolases"/>
    <property type="match status" value="1"/>
</dbReference>
<reference evidence="12" key="1">
    <citation type="submission" date="2020-05" db="EMBL/GenBank/DDBJ databases">
        <title>WGS assembly of Panicum virgatum.</title>
        <authorList>
            <person name="Lovell J.T."/>
            <person name="Jenkins J."/>
            <person name="Shu S."/>
            <person name="Juenger T.E."/>
            <person name="Schmutz J."/>
        </authorList>
    </citation>
    <scope>NUCLEOTIDE SEQUENCE</scope>
    <source>
        <strain evidence="12">AP13</strain>
    </source>
</reference>
<comment type="caution">
    <text evidence="12">The sequence shown here is derived from an EMBL/GenBank/DDBJ whole genome shotgun (WGS) entry which is preliminary data.</text>
</comment>
<dbReference type="Proteomes" id="UP000823388">
    <property type="component" value="Chromosome 5N"/>
</dbReference>
<dbReference type="OrthoDB" id="3176171at2759"/>
<evidence type="ECO:0000256" key="9">
    <source>
        <dbReference type="SAM" id="Coils"/>
    </source>
</evidence>
<feature type="binding site" evidence="7">
    <location>
        <begin position="322"/>
        <end position="329"/>
    </location>
    <ligand>
        <name>ATP</name>
        <dbReference type="ChEBI" id="CHEBI:30616"/>
    </ligand>
</feature>
<dbReference type="PRINTS" id="PR00380">
    <property type="entry name" value="KINESINHEAVY"/>
</dbReference>
<proteinExistence type="inferred from homology"/>
<dbReference type="GO" id="GO:0005524">
    <property type="term" value="F:ATP binding"/>
    <property type="evidence" value="ECO:0007669"/>
    <property type="project" value="UniProtKB-UniRule"/>
</dbReference>
<evidence type="ECO:0000256" key="4">
    <source>
        <dbReference type="ARBA" id="ARBA00023054"/>
    </source>
</evidence>
<feature type="compositionally biased region" description="Low complexity" evidence="10">
    <location>
        <begin position="611"/>
        <end position="635"/>
    </location>
</feature>
<dbReference type="GO" id="GO:0007018">
    <property type="term" value="P:microtubule-based movement"/>
    <property type="evidence" value="ECO:0007669"/>
    <property type="project" value="InterPro"/>
</dbReference>
<feature type="region of interest" description="Disordered" evidence="10">
    <location>
        <begin position="611"/>
        <end position="639"/>
    </location>
</feature>
<dbReference type="GO" id="GO:0003777">
    <property type="term" value="F:microtubule motor activity"/>
    <property type="evidence" value="ECO:0007669"/>
    <property type="project" value="InterPro"/>
</dbReference>
<dbReference type="Gene3D" id="3.40.850.10">
    <property type="entry name" value="Kinesin motor domain"/>
    <property type="match status" value="1"/>
</dbReference>
<keyword evidence="3 7" id="KW-0067">ATP-binding</keyword>
<comment type="similarity">
    <text evidence="6">Belongs to the TRAFAC class myosin-kinesin ATPase superfamily. Kinesin family. KIN-8 subfamily.</text>
</comment>
<dbReference type="EMBL" id="CM029046">
    <property type="protein sequence ID" value="KAG2589899.1"/>
    <property type="molecule type" value="Genomic_DNA"/>
</dbReference>
<evidence type="ECO:0000313" key="13">
    <source>
        <dbReference type="Proteomes" id="UP000823388"/>
    </source>
</evidence>
<evidence type="ECO:0000256" key="3">
    <source>
        <dbReference type="ARBA" id="ARBA00022840"/>
    </source>
</evidence>
<gene>
    <name evidence="12" type="ORF">PVAP13_5NG300200</name>
</gene>
<dbReference type="InterPro" id="IPR036961">
    <property type="entry name" value="Kinesin_motor_dom_sf"/>
</dbReference>
<dbReference type="InterPro" id="IPR019821">
    <property type="entry name" value="Kinesin_motor_CS"/>
</dbReference>
<dbReference type="Pfam" id="PF00225">
    <property type="entry name" value="Kinesin"/>
    <property type="match status" value="1"/>
</dbReference>
<evidence type="ECO:0000313" key="12">
    <source>
        <dbReference type="EMBL" id="KAG2589899.1"/>
    </source>
</evidence>
<keyword evidence="5 7" id="KW-0505">Motor protein</keyword>
<dbReference type="InterPro" id="IPR027640">
    <property type="entry name" value="Kinesin-like_fam"/>
</dbReference>
<feature type="coiled-coil region" evidence="9">
    <location>
        <begin position="664"/>
        <end position="691"/>
    </location>
</feature>
<dbReference type="InterPro" id="IPR001752">
    <property type="entry name" value="Kinesin_motor_dom"/>
</dbReference>
<evidence type="ECO:0000256" key="8">
    <source>
        <dbReference type="RuleBase" id="RU000394"/>
    </source>
</evidence>
<dbReference type="PROSITE" id="PS00411">
    <property type="entry name" value="KINESIN_MOTOR_1"/>
    <property type="match status" value="1"/>
</dbReference>
<feature type="region of interest" description="Disordered" evidence="10">
    <location>
        <begin position="728"/>
        <end position="756"/>
    </location>
</feature>
<evidence type="ECO:0000256" key="10">
    <source>
        <dbReference type="SAM" id="MobiDB-lite"/>
    </source>
</evidence>
<dbReference type="PANTHER" id="PTHR47968:SF13">
    <property type="entry name" value="KINESIN-LIKE PROTEIN KIF19 ISOFORM X1"/>
    <property type="match status" value="1"/>
</dbReference>
<evidence type="ECO:0000256" key="1">
    <source>
        <dbReference type="ARBA" id="ARBA00022701"/>
    </source>
</evidence>
<dbReference type="AlphaFoldDB" id="A0A8T0RZX9"/>
<evidence type="ECO:0000256" key="7">
    <source>
        <dbReference type="PROSITE-ProRule" id="PRU00283"/>
    </source>
</evidence>
<keyword evidence="4 9" id="KW-0175">Coiled coil</keyword>
<accession>A0A8T0RZX9</accession>
<keyword evidence="2 7" id="KW-0547">Nucleotide-binding</keyword>
<name>A0A8T0RZX9_PANVG</name>
<evidence type="ECO:0000256" key="5">
    <source>
        <dbReference type="ARBA" id="ARBA00023175"/>
    </source>
</evidence>
<dbReference type="GO" id="GO:0005874">
    <property type="term" value="C:microtubule"/>
    <property type="evidence" value="ECO:0007669"/>
    <property type="project" value="UniProtKB-KW"/>
</dbReference>
<feature type="domain" description="Kinesin motor" evidence="11">
    <location>
        <begin position="230"/>
        <end position="559"/>
    </location>
</feature>
<dbReference type="PROSITE" id="PS50067">
    <property type="entry name" value="KINESIN_MOTOR_2"/>
    <property type="match status" value="1"/>
</dbReference>